<dbReference type="AlphaFoldDB" id="R7U715"/>
<keyword evidence="1" id="KW-0472">Membrane</keyword>
<keyword evidence="5" id="KW-1185">Reference proteome</keyword>
<protein>
    <submittedName>
        <fullName evidence="3 4">Uncharacterized protein</fullName>
    </submittedName>
</protein>
<feature type="signal peptide" evidence="2">
    <location>
        <begin position="1"/>
        <end position="24"/>
    </location>
</feature>
<keyword evidence="2" id="KW-0732">Signal</keyword>
<keyword evidence="1" id="KW-1133">Transmembrane helix</keyword>
<reference evidence="5" key="1">
    <citation type="submission" date="2012-12" db="EMBL/GenBank/DDBJ databases">
        <authorList>
            <person name="Hellsten U."/>
            <person name="Grimwood J."/>
            <person name="Chapman J.A."/>
            <person name="Shapiro H."/>
            <person name="Aerts A."/>
            <person name="Otillar R.P."/>
            <person name="Terry A.Y."/>
            <person name="Boore J.L."/>
            <person name="Simakov O."/>
            <person name="Marletaz F."/>
            <person name="Cho S.-J."/>
            <person name="Edsinger-Gonzales E."/>
            <person name="Havlak P."/>
            <person name="Kuo D.-H."/>
            <person name="Larsson T."/>
            <person name="Lv J."/>
            <person name="Arendt D."/>
            <person name="Savage R."/>
            <person name="Osoegawa K."/>
            <person name="de Jong P."/>
            <person name="Lindberg D.R."/>
            <person name="Seaver E.C."/>
            <person name="Weisblat D.A."/>
            <person name="Putnam N.H."/>
            <person name="Grigoriev I.V."/>
            <person name="Rokhsar D.S."/>
        </authorList>
    </citation>
    <scope>NUCLEOTIDE SEQUENCE</scope>
    <source>
        <strain evidence="5">I ESC-2004</strain>
    </source>
</reference>
<feature type="chain" id="PRO_5008787713" evidence="2">
    <location>
        <begin position="25"/>
        <end position="154"/>
    </location>
</feature>
<keyword evidence="1" id="KW-0812">Transmembrane</keyword>
<evidence type="ECO:0000313" key="5">
    <source>
        <dbReference type="Proteomes" id="UP000014760"/>
    </source>
</evidence>
<dbReference type="Proteomes" id="UP000014760">
    <property type="component" value="Unassembled WGS sequence"/>
</dbReference>
<feature type="transmembrane region" description="Helical" evidence="1">
    <location>
        <begin position="99"/>
        <end position="117"/>
    </location>
</feature>
<gene>
    <name evidence="3" type="ORF">CAPTEDRAFT_209263</name>
</gene>
<dbReference type="EnsemblMetazoa" id="CapteT209263">
    <property type="protein sequence ID" value="CapteP209263"/>
    <property type="gene ID" value="CapteG209263"/>
</dbReference>
<name>R7U715_CAPTE</name>
<reference evidence="3 5" key="2">
    <citation type="journal article" date="2013" name="Nature">
        <title>Insights into bilaterian evolution from three spiralian genomes.</title>
        <authorList>
            <person name="Simakov O."/>
            <person name="Marletaz F."/>
            <person name="Cho S.J."/>
            <person name="Edsinger-Gonzales E."/>
            <person name="Havlak P."/>
            <person name="Hellsten U."/>
            <person name="Kuo D.H."/>
            <person name="Larsson T."/>
            <person name="Lv J."/>
            <person name="Arendt D."/>
            <person name="Savage R."/>
            <person name="Osoegawa K."/>
            <person name="de Jong P."/>
            <person name="Grimwood J."/>
            <person name="Chapman J.A."/>
            <person name="Shapiro H."/>
            <person name="Aerts A."/>
            <person name="Otillar R.P."/>
            <person name="Terry A.Y."/>
            <person name="Boore J.L."/>
            <person name="Grigoriev I.V."/>
            <person name="Lindberg D.R."/>
            <person name="Seaver E.C."/>
            <person name="Weisblat D.A."/>
            <person name="Putnam N.H."/>
            <person name="Rokhsar D.S."/>
        </authorList>
    </citation>
    <scope>NUCLEOTIDE SEQUENCE</scope>
    <source>
        <strain evidence="3 5">I ESC-2004</strain>
    </source>
</reference>
<dbReference type="HOGENOM" id="CLU_1705929_0_0_1"/>
<evidence type="ECO:0000256" key="2">
    <source>
        <dbReference type="SAM" id="SignalP"/>
    </source>
</evidence>
<dbReference type="EMBL" id="AMQN01008982">
    <property type="status" value="NOT_ANNOTATED_CDS"/>
    <property type="molecule type" value="Genomic_DNA"/>
</dbReference>
<evidence type="ECO:0000313" key="3">
    <source>
        <dbReference type="EMBL" id="ELU02160.1"/>
    </source>
</evidence>
<sequence>MPLRLLRLLLLLLLLLLQPPKGLRFFVDRVAFDPINFINAPDLCASQPLSVTRKTNERASIFILSENQLLIVQISSAGVQKLEKGIREEGERNAMFIRMYRNSSFLAVLCIGILFFCRSCRDTKLNRESASDNDGSYRAIWEVPRRKFRTNAKT</sequence>
<dbReference type="EMBL" id="KB304303">
    <property type="protein sequence ID" value="ELU02160.1"/>
    <property type="molecule type" value="Genomic_DNA"/>
</dbReference>
<reference evidence="4" key="3">
    <citation type="submission" date="2015-06" db="UniProtKB">
        <authorList>
            <consortium name="EnsemblMetazoa"/>
        </authorList>
    </citation>
    <scope>IDENTIFICATION</scope>
</reference>
<evidence type="ECO:0000313" key="4">
    <source>
        <dbReference type="EnsemblMetazoa" id="CapteP209263"/>
    </source>
</evidence>
<evidence type="ECO:0000256" key="1">
    <source>
        <dbReference type="SAM" id="Phobius"/>
    </source>
</evidence>
<accession>R7U715</accession>
<proteinExistence type="predicted"/>
<organism evidence="3">
    <name type="scientific">Capitella teleta</name>
    <name type="common">Polychaete worm</name>
    <dbReference type="NCBI Taxonomy" id="283909"/>
    <lineage>
        <taxon>Eukaryota</taxon>
        <taxon>Metazoa</taxon>
        <taxon>Spiralia</taxon>
        <taxon>Lophotrochozoa</taxon>
        <taxon>Annelida</taxon>
        <taxon>Polychaeta</taxon>
        <taxon>Sedentaria</taxon>
        <taxon>Scolecida</taxon>
        <taxon>Capitellidae</taxon>
        <taxon>Capitella</taxon>
    </lineage>
</organism>